<keyword evidence="8" id="KW-1185">Reference proteome</keyword>
<dbReference type="EC" id="2.1.1.170" evidence="6"/>
<dbReference type="SUPFAM" id="SSF53335">
    <property type="entry name" value="S-adenosyl-L-methionine-dependent methyltransferases"/>
    <property type="match status" value="1"/>
</dbReference>
<dbReference type="AlphaFoldDB" id="A0A9X0WF96"/>
<dbReference type="PANTHER" id="PTHR31760:SF0">
    <property type="entry name" value="S-ADENOSYL-L-METHIONINE-DEPENDENT METHYLTRANSFERASES SUPERFAMILY PROTEIN"/>
    <property type="match status" value="1"/>
</dbReference>
<dbReference type="NCBIfam" id="TIGR00138">
    <property type="entry name" value="rsmG_gidB"/>
    <property type="match status" value="1"/>
</dbReference>
<feature type="binding site" evidence="6">
    <location>
        <position position="91"/>
    </location>
    <ligand>
        <name>S-adenosyl-L-methionine</name>
        <dbReference type="ChEBI" id="CHEBI:59789"/>
    </ligand>
</feature>
<comment type="caution">
    <text evidence="7">The sequence shown here is derived from an EMBL/GenBank/DDBJ whole genome shotgun (WGS) entry which is preliminary data.</text>
</comment>
<dbReference type="PANTHER" id="PTHR31760">
    <property type="entry name" value="S-ADENOSYL-L-METHIONINE-DEPENDENT METHYLTRANSFERASES SUPERFAMILY PROTEIN"/>
    <property type="match status" value="1"/>
</dbReference>
<dbReference type="InterPro" id="IPR029063">
    <property type="entry name" value="SAM-dependent_MTases_sf"/>
</dbReference>
<evidence type="ECO:0000256" key="4">
    <source>
        <dbReference type="ARBA" id="ARBA00022679"/>
    </source>
</evidence>
<keyword evidence="1 6" id="KW-0963">Cytoplasm</keyword>
<dbReference type="GO" id="GO:0005829">
    <property type="term" value="C:cytosol"/>
    <property type="evidence" value="ECO:0007669"/>
    <property type="project" value="TreeGrafter"/>
</dbReference>
<comment type="caution">
    <text evidence="6">Lacks conserved residue(s) required for the propagation of feature annotation.</text>
</comment>
<protein>
    <recommendedName>
        <fullName evidence="6">Ribosomal RNA small subunit methyltransferase G</fullName>
        <ecNumber evidence="6">2.1.1.170</ecNumber>
    </recommendedName>
    <alternativeName>
        <fullName evidence="6">16S rRNA 7-methylguanosine methyltransferase</fullName>
        <shortName evidence="6">16S rRNA m7G methyltransferase</shortName>
    </alternativeName>
</protein>
<accession>A0A9X0WF96</accession>
<feature type="binding site" evidence="6">
    <location>
        <position position="152"/>
    </location>
    <ligand>
        <name>S-adenosyl-L-methionine</name>
        <dbReference type="ChEBI" id="CHEBI:59789"/>
    </ligand>
</feature>
<evidence type="ECO:0000256" key="1">
    <source>
        <dbReference type="ARBA" id="ARBA00022490"/>
    </source>
</evidence>
<dbReference type="PIRSF" id="PIRSF003078">
    <property type="entry name" value="GidB"/>
    <property type="match status" value="1"/>
</dbReference>
<evidence type="ECO:0000313" key="7">
    <source>
        <dbReference type="EMBL" id="MBK1643087.1"/>
    </source>
</evidence>
<comment type="catalytic activity">
    <reaction evidence="6">
        <text>guanosine(527) in 16S rRNA + S-adenosyl-L-methionine = N(7)-methylguanosine(527) in 16S rRNA + S-adenosyl-L-homocysteine</text>
        <dbReference type="Rhea" id="RHEA:42732"/>
        <dbReference type="Rhea" id="RHEA-COMP:10209"/>
        <dbReference type="Rhea" id="RHEA-COMP:10210"/>
        <dbReference type="ChEBI" id="CHEBI:57856"/>
        <dbReference type="ChEBI" id="CHEBI:59789"/>
        <dbReference type="ChEBI" id="CHEBI:74269"/>
        <dbReference type="ChEBI" id="CHEBI:74480"/>
        <dbReference type="EC" id="2.1.1.170"/>
    </reaction>
</comment>
<dbReference type="Gene3D" id="3.40.50.150">
    <property type="entry name" value="Vaccinia Virus protein VP39"/>
    <property type="match status" value="1"/>
</dbReference>
<comment type="function">
    <text evidence="6">Specifically methylates the N7 position of guanine in position 527 of 16S rRNA.</text>
</comment>
<evidence type="ECO:0000256" key="6">
    <source>
        <dbReference type="HAMAP-Rule" id="MF_00074"/>
    </source>
</evidence>
<keyword evidence="2 6" id="KW-0698">rRNA processing</keyword>
<dbReference type="GO" id="GO:0070043">
    <property type="term" value="F:rRNA (guanine-N7-)-methyltransferase activity"/>
    <property type="evidence" value="ECO:0007669"/>
    <property type="project" value="UniProtKB-UniRule"/>
</dbReference>
<name>A0A9X0WF96_9GAMM</name>
<dbReference type="EMBL" id="NRSD01000001">
    <property type="protein sequence ID" value="MBK1643087.1"/>
    <property type="molecule type" value="Genomic_DNA"/>
</dbReference>
<keyword evidence="3 6" id="KW-0489">Methyltransferase</keyword>
<keyword evidence="4 6" id="KW-0808">Transferase</keyword>
<dbReference type="Proteomes" id="UP001138802">
    <property type="component" value="Unassembled WGS sequence"/>
</dbReference>
<comment type="similarity">
    <text evidence="6">Belongs to the methyltransferase superfamily. RNA methyltransferase RsmG family.</text>
</comment>
<feature type="binding site" evidence="6">
    <location>
        <position position="86"/>
    </location>
    <ligand>
        <name>S-adenosyl-L-methionine</name>
        <dbReference type="ChEBI" id="CHEBI:59789"/>
    </ligand>
</feature>
<comment type="subcellular location">
    <subcellularLocation>
        <location evidence="6">Cytoplasm</location>
    </subcellularLocation>
</comment>
<evidence type="ECO:0000256" key="5">
    <source>
        <dbReference type="ARBA" id="ARBA00022691"/>
    </source>
</evidence>
<dbReference type="Pfam" id="PF02527">
    <property type="entry name" value="GidB"/>
    <property type="match status" value="1"/>
</dbReference>
<evidence type="ECO:0000256" key="3">
    <source>
        <dbReference type="ARBA" id="ARBA00022603"/>
    </source>
</evidence>
<evidence type="ECO:0000256" key="2">
    <source>
        <dbReference type="ARBA" id="ARBA00022552"/>
    </source>
</evidence>
<proteinExistence type="inferred from homology"/>
<dbReference type="InterPro" id="IPR003682">
    <property type="entry name" value="rRNA_ssu_MeTfrase_G"/>
</dbReference>
<dbReference type="HAMAP" id="MF_00074">
    <property type="entry name" value="16SrRNA_methyltr_G"/>
    <property type="match status" value="1"/>
</dbReference>
<reference evidence="7 8" key="1">
    <citation type="journal article" date="2020" name="Microorganisms">
        <title>Osmotic Adaptation and Compatible Solute Biosynthesis of Phototrophic Bacteria as Revealed from Genome Analyses.</title>
        <authorList>
            <person name="Imhoff J.F."/>
            <person name="Rahn T."/>
            <person name="Kunzel S."/>
            <person name="Keller A."/>
            <person name="Neulinger S.C."/>
        </authorList>
    </citation>
    <scope>NUCLEOTIDE SEQUENCE [LARGE SCALE GENOMIC DNA]</scope>
    <source>
        <strain evidence="7 8">DSM 21303</strain>
    </source>
</reference>
<gene>
    <name evidence="6" type="primary">rsmG</name>
    <name evidence="7" type="ORF">CKO25_00135</name>
</gene>
<evidence type="ECO:0000313" key="8">
    <source>
        <dbReference type="Proteomes" id="UP001138802"/>
    </source>
</evidence>
<dbReference type="CDD" id="cd02440">
    <property type="entry name" value="AdoMet_MTases"/>
    <property type="match status" value="1"/>
</dbReference>
<keyword evidence="5 6" id="KW-0949">S-adenosyl-L-methionine</keyword>
<organism evidence="7 8">
    <name type="scientific">Thiocapsa imhoffii</name>
    <dbReference type="NCBI Taxonomy" id="382777"/>
    <lineage>
        <taxon>Bacteria</taxon>
        <taxon>Pseudomonadati</taxon>
        <taxon>Pseudomonadota</taxon>
        <taxon>Gammaproteobacteria</taxon>
        <taxon>Chromatiales</taxon>
        <taxon>Chromatiaceae</taxon>
        <taxon>Thiocapsa</taxon>
    </lineage>
</organism>
<sequence>MRVNPPTPPAPTELAERLTQGATALGQPLDELAHTRLLHFVTLLAHWNRAYNLTAVREPAAMIPRHLLDSLAVRPYLFGEHVLDLGTGAGLPGLPLAILEPRRHFWLLDSQLKKLTFVRQVILELGLENVETVQARIATYRPGRNFSTIVSRAVAYAHLQPVLQHGLLARPGRVLLMKGRDLSEVTRMPTDADLTLSIEPLRIPFLDAERHLLVLRSD</sequence>